<accession>A5AZ96</accession>
<evidence type="ECO:0000256" key="1">
    <source>
        <dbReference type="SAM" id="MobiDB-lite"/>
    </source>
</evidence>
<reference evidence="3" key="1">
    <citation type="journal article" date="2007" name="PLoS ONE">
        <title>The first genome sequence of an elite grapevine cultivar (Pinot noir Vitis vinifera L.): coping with a highly heterozygous genome.</title>
        <authorList>
            <person name="Velasco R."/>
            <person name="Zharkikh A."/>
            <person name="Troggio M."/>
            <person name="Cartwright D.A."/>
            <person name="Cestaro A."/>
            <person name="Pruss D."/>
            <person name="Pindo M."/>
            <person name="FitzGerald L.M."/>
            <person name="Vezzulli S."/>
            <person name="Reid J."/>
            <person name="Malacarne G."/>
            <person name="Iliev D."/>
            <person name="Coppola G."/>
            <person name="Wardell B."/>
            <person name="Micheletti D."/>
            <person name="Macalma T."/>
            <person name="Facci M."/>
            <person name="Mitchell J.T."/>
            <person name="Perazzolli M."/>
            <person name="Eldredge G."/>
            <person name="Gatto P."/>
            <person name="Oyzerski R."/>
            <person name="Moretto M."/>
            <person name="Gutin N."/>
            <person name="Stefanini M."/>
            <person name="Chen Y."/>
            <person name="Segala C."/>
            <person name="Davenport C."/>
            <person name="Dematte L."/>
            <person name="Mraz A."/>
            <person name="Battilana J."/>
            <person name="Stormo K."/>
            <person name="Costa F."/>
            <person name="Tao Q."/>
            <person name="Si-Ammour A."/>
            <person name="Harkins T."/>
            <person name="Lackey A."/>
            <person name="Perbost C."/>
            <person name="Taillon B."/>
            <person name="Stella A."/>
            <person name="Solovyev V."/>
            <person name="Fawcett J.A."/>
            <person name="Sterck L."/>
            <person name="Vandepoele K."/>
            <person name="Grando S.M."/>
            <person name="Toppo S."/>
            <person name="Moser C."/>
            <person name="Lanchbury J."/>
            <person name="Bogden R."/>
            <person name="Skolnick M."/>
            <person name="Sgaramella V."/>
            <person name="Bhatnagar S.K."/>
            <person name="Fontana P."/>
            <person name="Gutin A."/>
            <person name="Van de Peer Y."/>
            <person name="Salamini F."/>
            <person name="Viola R."/>
        </authorList>
    </citation>
    <scope>NUCLEOTIDE SEQUENCE</scope>
</reference>
<dbReference type="AlphaFoldDB" id="A5AZ96"/>
<name>A5AZ96_VITVI</name>
<keyword evidence="2" id="KW-0732">Signal</keyword>
<evidence type="ECO:0000256" key="2">
    <source>
        <dbReference type="SAM" id="SignalP"/>
    </source>
</evidence>
<dbReference type="OrthoDB" id="10315289at2759"/>
<protein>
    <submittedName>
        <fullName evidence="3">Uncharacterized protein</fullName>
    </submittedName>
</protein>
<sequence>MGYFYQCRNLMCFLLVLAMVLSLMPSLQARPLSGVEVGRYRTEEQQQKLRELAAMLPKGVPIPPSGPSSGDKLSGGMALHVV</sequence>
<proteinExistence type="predicted"/>
<gene>
    <name evidence="3" type="ORF">VITISV_032244</name>
</gene>
<organism evidence="3">
    <name type="scientific">Vitis vinifera</name>
    <name type="common">Grape</name>
    <dbReference type="NCBI Taxonomy" id="29760"/>
    <lineage>
        <taxon>Eukaryota</taxon>
        <taxon>Viridiplantae</taxon>
        <taxon>Streptophyta</taxon>
        <taxon>Embryophyta</taxon>
        <taxon>Tracheophyta</taxon>
        <taxon>Spermatophyta</taxon>
        <taxon>Magnoliopsida</taxon>
        <taxon>eudicotyledons</taxon>
        <taxon>Gunneridae</taxon>
        <taxon>Pentapetalae</taxon>
        <taxon>rosids</taxon>
        <taxon>Vitales</taxon>
        <taxon>Vitaceae</taxon>
        <taxon>Viteae</taxon>
        <taxon>Vitis</taxon>
    </lineage>
</organism>
<feature type="chain" id="PRO_5002679539" evidence="2">
    <location>
        <begin position="30"/>
        <end position="82"/>
    </location>
</feature>
<feature type="region of interest" description="Disordered" evidence="1">
    <location>
        <begin position="58"/>
        <end position="82"/>
    </location>
</feature>
<feature type="signal peptide" evidence="2">
    <location>
        <begin position="1"/>
        <end position="29"/>
    </location>
</feature>
<dbReference type="EMBL" id="AM441052">
    <property type="protein sequence ID" value="CAN73944.1"/>
    <property type="molecule type" value="Genomic_DNA"/>
</dbReference>
<evidence type="ECO:0000313" key="3">
    <source>
        <dbReference type="EMBL" id="CAN73944.1"/>
    </source>
</evidence>